<evidence type="ECO:0000313" key="3">
    <source>
        <dbReference type="Proteomes" id="UP000076407"/>
    </source>
</evidence>
<dbReference type="Proteomes" id="UP000076407">
    <property type="component" value="Unassembled WGS sequence"/>
</dbReference>
<dbReference type="VEuPathDB" id="VectorBase:AQUA003421"/>
<evidence type="ECO:0000313" key="2">
    <source>
        <dbReference type="EnsemblMetazoa" id="AQUA003421-PA"/>
    </source>
</evidence>
<feature type="compositionally biased region" description="Polar residues" evidence="1">
    <location>
        <begin position="1"/>
        <end position="32"/>
    </location>
</feature>
<proteinExistence type="predicted"/>
<organism evidence="2 3">
    <name type="scientific">Anopheles quadriannulatus</name>
    <name type="common">Mosquito</name>
    <dbReference type="NCBI Taxonomy" id="34691"/>
    <lineage>
        <taxon>Eukaryota</taxon>
        <taxon>Metazoa</taxon>
        <taxon>Ecdysozoa</taxon>
        <taxon>Arthropoda</taxon>
        <taxon>Hexapoda</taxon>
        <taxon>Insecta</taxon>
        <taxon>Pterygota</taxon>
        <taxon>Neoptera</taxon>
        <taxon>Endopterygota</taxon>
        <taxon>Diptera</taxon>
        <taxon>Nematocera</taxon>
        <taxon>Culicoidea</taxon>
        <taxon>Culicidae</taxon>
        <taxon>Anophelinae</taxon>
        <taxon>Anopheles</taxon>
    </lineage>
</organism>
<dbReference type="AlphaFoldDB" id="A0A182X0V4"/>
<evidence type="ECO:0000256" key="1">
    <source>
        <dbReference type="SAM" id="MobiDB-lite"/>
    </source>
</evidence>
<accession>A0A182X0V4</accession>
<dbReference type="EnsemblMetazoa" id="AQUA003421-RA">
    <property type="protein sequence ID" value="AQUA003421-PA"/>
    <property type="gene ID" value="AQUA003421"/>
</dbReference>
<dbReference type="STRING" id="34691.A0A182X0V4"/>
<name>A0A182X0V4_ANOQN</name>
<reference evidence="2" key="1">
    <citation type="submission" date="2020-05" db="UniProtKB">
        <authorList>
            <consortium name="EnsemblMetazoa"/>
        </authorList>
    </citation>
    <scope>IDENTIFICATION</scope>
    <source>
        <strain evidence="2">SANGQUA</strain>
    </source>
</reference>
<protein>
    <submittedName>
        <fullName evidence="2">Uncharacterized protein</fullName>
    </submittedName>
</protein>
<keyword evidence="3" id="KW-1185">Reference proteome</keyword>
<sequence length="677" mass="76966">MSTVKRITRNASLAASKSRAQTEAALRNSSRSSAKDKLRNITNTIGMSTGEEAAGAGGDPPAKKKRKSDPINNLPCSASPTAPPFAMAVAAAAPSQSELVPFEKLLLVLGRNYFDVCQRLALDYVPRCVLSITDCAQRHANKRSPRAKCVGSLRQLSTHDQLLEHRPNQFVEFVNQAILRQEFIDAELFVAGLQLMLTFNRPSEELRLDYGVAEIVDGTGEALETCLEHFPPCRWDLRPTYQRIVMGRLDAACFGRCDQREGLFRNVLHLIERDIETHQEEGAGNRRVAAGSKKGTTRRRTSEEEDDDAMMYNYNTWMLTNRMCYDFDRLARPERFQRLFAVLRVLVKLLEMDLAMWMLRNPTRTQHNLCNPTRNPLVAQLVWNGDYGSVNLFVKKLFQMFVNMNALQYPQEDIAVVSRLLNLLTVAVNLSEFQHSDGQIEYPCAKDNSQHYARQLWKTLETSGYFSITLALRTIRNLRSPFLRLRLSEHLLQKLNRGARLSTVRCFFKQLHERCWQECSDQEPAEAGDAQQTEPNHYPVLNAHRTRPKATEMHQKQYVELLLTGLRAYCDMHQLPAYFREIMTRPVQGGGSRVSPSDESAPADGARIVVPKAVDDERMIFRGIAISADLVLEYRDDVKYLLLIEQQLKTLQSAEERALFGDWFAFLSEVDPTMGTA</sequence>
<feature type="region of interest" description="Disordered" evidence="1">
    <location>
        <begin position="1"/>
        <end position="77"/>
    </location>
</feature>
<feature type="region of interest" description="Disordered" evidence="1">
    <location>
        <begin position="281"/>
        <end position="305"/>
    </location>
</feature>